<dbReference type="OrthoDB" id="9945250at2"/>
<dbReference type="KEGG" id="agv:OJF2_77380"/>
<dbReference type="RefSeq" id="WP_148598477.1">
    <property type="nucleotide sequence ID" value="NZ_CP042997.1"/>
</dbReference>
<keyword evidence="3" id="KW-1185">Reference proteome</keyword>
<gene>
    <name evidence="2" type="ORF">OJF2_77380</name>
</gene>
<accession>A0A5B9WEP9</accession>
<evidence type="ECO:0000256" key="1">
    <source>
        <dbReference type="SAM" id="MobiDB-lite"/>
    </source>
</evidence>
<evidence type="ECO:0000313" key="2">
    <source>
        <dbReference type="EMBL" id="QEH39126.1"/>
    </source>
</evidence>
<proteinExistence type="predicted"/>
<dbReference type="AlphaFoldDB" id="A0A5B9WEP9"/>
<feature type="compositionally biased region" description="Basic and acidic residues" evidence="1">
    <location>
        <begin position="1"/>
        <end position="11"/>
    </location>
</feature>
<sequence>MSGDMLHHELTEAIPGPPPAGDTADKGGRPHESLGVAAEQSREQKESQDAQDRQGGVRDRLVDIGKANHMAGRGNGRVSDR</sequence>
<feature type="compositionally biased region" description="Basic and acidic residues" evidence="1">
    <location>
        <begin position="23"/>
        <end position="32"/>
    </location>
</feature>
<organism evidence="2 3">
    <name type="scientific">Aquisphaera giovannonii</name>
    <dbReference type="NCBI Taxonomy" id="406548"/>
    <lineage>
        <taxon>Bacteria</taxon>
        <taxon>Pseudomonadati</taxon>
        <taxon>Planctomycetota</taxon>
        <taxon>Planctomycetia</taxon>
        <taxon>Isosphaerales</taxon>
        <taxon>Isosphaeraceae</taxon>
        <taxon>Aquisphaera</taxon>
    </lineage>
</organism>
<feature type="compositionally biased region" description="Basic and acidic residues" evidence="1">
    <location>
        <begin position="40"/>
        <end position="63"/>
    </location>
</feature>
<protein>
    <submittedName>
        <fullName evidence="2">Uncharacterized protein</fullName>
    </submittedName>
</protein>
<reference evidence="2 3" key="1">
    <citation type="submission" date="2019-08" db="EMBL/GenBank/DDBJ databases">
        <title>Deep-cultivation of Planctomycetes and their phenomic and genomic characterization uncovers novel biology.</title>
        <authorList>
            <person name="Wiegand S."/>
            <person name="Jogler M."/>
            <person name="Boedeker C."/>
            <person name="Pinto D."/>
            <person name="Vollmers J."/>
            <person name="Rivas-Marin E."/>
            <person name="Kohn T."/>
            <person name="Peeters S.H."/>
            <person name="Heuer A."/>
            <person name="Rast P."/>
            <person name="Oberbeckmann S."/>
            <person name="Bunk B."/>
            <person name="Jeske O."/>
            <person name="Meyerdierks A."/>
            <person name="Storesund J.E."/>
            <person name="Kallscheuer N."/>
            <person name="Luecker S."/>
            <person name="Lage O.M."/>
            <person name="Pohl T."/>
            <person name="Merkel B.J."/>
            <person name="Hornburger P."/>
            <person name="Mueller R.-W."/>
            <person name="Bruemmer F."/>
            <person name="Labrenz M."/>
            <person name="Spormann A.M."/>
            <person name="Op den Camp H."/>
            <person name="Overmann J."/>
            <person name="Amann R."/>
            <person name="Jetten M.S.M."/>
            <person name="Mascher T."/>
            <person name="Medema M.H."/>
            <person name="Devos D.P."/>
            <person name="Kaster A.-K."/>
            <person name="Ovreas L."/>
            <person name="Rohde M."/>
            <person name="Galperin M.Y."/>
            <person name="Jogler C."/>
        </authorList>
    </citation>
    <scope>NUCLEOTIDE SEQUENCE [LARGE SCALE GENOMIC DNA]</scope>
    <source>
        <strain evidence="2 3">OJF2</strain>
    </source>
</reference>
<dbReference type="Proteomes" id="UP000324233">
    <property type="component" value="Chromosome"/>
</dbReference>
<feature type="region of interest" description="Disordered" evidence="1">
    <location>
        <begin position="1"/>
        <end position="81"/>
    </location>
</feature>
<dbReference type="EMBL" id="CP042997">
    <property type="protein sequence ID" value="QEH39126.1"/>
    <property type="molecule type" value="Genomic_DNA"/>
</dbReference>
<name>A0A5B9WEP9_9BACT</name>
<evidence type="ECO:0000313" key="3">
    <source>
        <dbReference type="Proteomes" id="UP000324233"/>
    </source>
</evidence>